<reference evidence="3" key="1">
    <citation type="submission" date="2016-10" db="EMBL/GenBank/DDBJ databases">
        <authorList>
            <person name="Varghese N."/>
            <person name="Submissions S."/>
        </authorList>
    </citation>
    <scope>NUCLEOTIDE SEQUENCE [LARGE SCALE GENOMIC DNA]</scope>
    <source>
        <strain evidence="3">BL36</strain>
    </source>
</reference>
<proteinExistence type="predicted"/>
<dbReference type="AlphaFoldDB" id="A0A1I4VBW3"/>
<evidence type="ECO:0000259" key="1">
    <source>
        <dbReference type="Pfam" id="PF00535"/>
    </source>
</evidence>
<dbReference type="GO" id="GO:0016758">
    <property type="term" value="F:hexosyltransferase activity"/>
    <property type="evidence" value="ECO:0007669"/>
    <property type="project" value="UniProtKB-ARBA"/>
</dbReference>
<dbReference type="InterPro" id="IPR029044">
    <property type="entry name" value="Nucleotide-diphossugar_trans"/>
</dbReference>
<dbReference type="PANTHER" id="PTHR22916:SF3">
    <property type="entry name" value="UDP-GLCNAC:BETAGAL BETA-1,3-N-ACETYLGLUCOSAMINYLTRANSFERASE-LIKE PROTEIN 1"/>
    <property type="match status" value="1"/>
</dbReference>
<dbReference type="RefSeq" id="WP_092047443.1">
    <property type="nucleotide sequence ID" value="NZ_FOTK01000093.1"/>
</dbReference>
<dbReference type="InterPro" id="IPR001173">
    <property type="entry name" value="Glyco_trans_2-like"/>
</dbReference>
<evidence type="ECO:0000313" key="3">
    <source>
        <dbReference type="Proteomes" id="UP000199048"/>
    </source>
</evidence>
<feature type="domain" description="Glycosyltransferase 2-like" evidence="1">
    <location>
        <begin position="5"/>
        <end position="166"/>
    </location>
</feature>
<dbReference type="PANTHER" id="PTHR22916">
    <property type="entry name" value="GLYCOSYLTRANSFERASE"/>
    <property type="match status" value="1"/>
</dbReference>
<keyword evidence="3" id="KW-1185">Reference proteome</keyword>
<protein>
    <submittedName>
        <fullName evidence="2">Glycosyl transferase family 2</fullName>
    </submittedName>
</protein>
<organism evidence="2 3">
    <name type="scientific">Methylobacterium pseudosasicola</name>
    <dbReference type="NCBI Taxonomy" id="582667"/>
    <lineage>
        <taxon>Bacteria</taxon>
        <taxon>Pseudomonadati</taxon>
        <taxon>Pseudomonadota</taxon>
        <taxon>Alphaproteobacteria</taxon>
        <taxon>Hyphomicrobiales</taxon>
        <taxon>Methylobacteriaceae</taxon>
        <taxon>Methylobacterium</taxon>
    </lineage>
</organism>
<dbReference type="CDD" id="cd04196">
    <property type="entry name" value="GT_2_like_d"/>
    <property type="match status" value="1"/>
</dbReference>
<accession>A0A1I4VBW3</accession>
<dbReference type="Proteomes" id="UP000199048">
    <property type="component" value="Unassembled WGS sequence"/>
</dbReference>
<name>A0A1I4VBW3_9HYPH</name>
<dbReference type="Gene3D" id="3.90.550.10">
    <property type="entry name" value="Spore Coat Polysaccharide Biosynthesis Protein SpsA, Chain A"/>
    <property type="match status" value="1"/>
</dbReference>
<dbReference type="OrthoDB" id="7978593at2"/>
<dbReference type="STRING" id="582667.SAMN05192568_10935"/>
<gene>
    <name evidence="2" type="ORF">SAMN05192568_10935</name>
</gene>
<sequence length="341" mass="38850">MPSISIAMATYNGERYIEDQLNSIVEQSLAPDELVVRDDGSTDRTIMLLEKFASYSPFPVKILTSNKRLGYAENFLAIGAACRGDYIMFSDQDDVWLPNKIRMGLEAIVGDDSLISIHTSVIVDDKLNKISIGRQGIHSTKFFNKGDLNPHENGWGHQMMFDRRLLQLIDPSIRPKGQNGRPLSHDIWIYSLAATLGRVSHINQPLCLYRQHNNNADGAGQQDLIRKFWSFFEVPIYRYEYRREFCKSMAEICSNTADVTTELSMKKNLEEASVIYQSRLKSNEARLRLYRESRFLSRVEIFIKHERTRDLGGAKNITGIALGNAKDLLLGVFSLGRIVHK</sequence>
<keyword evidence="2" id="KW-0808">Transferase</keyword>
<dbReference type="Pfam" id="PF00535">
    <property type="entry name" value="Glycos_transf_2"/>
    <property type="match status" value="1"/>
</dbReference>
<evidence type="ECO:0000313" key="2">
    <source>
        <dbReference type="EMBL" id="SFM98665.1"/>
    </source>
</evidence>
<dbReference type="SUPFAM" id="SSF53448">
    <property type="entry name" value="Nucleotide-diphospho-sugar transferases"/>
    <property type="match status" value="1"/>
</dbReference>
<dbReference type="EMBL" id="FOTK01000093">
    <property type="protein sequence ID" value="SFM98665.1"/>
    <property type="molecule type" value="Genomic_DNA"/>
</dbReference>